<keyword evidence="3" id="KW-0732">Signal</keyword>
<dbReference type="GO" id="GO:0030288">
    <property type="term" value="C:outer membrane-bounded periplasmic space"/>
    <property type="evidence" value="ECO:0007669"/>
    <property type="project" value="TreeGrafter"/>
</dbReference>
<dbReference type="GO" id="GO:0051082">
    <property type="term" value="F:unfolded protein binding"/>
    <property type="evidence" value="ECO:0007669"/>
    <property type="project" value="TreeGrafter"/>
</dbReference>
<dbReference type="AlphaFoldDB" id="A0A1W6LDV7"/>
<evidence type="ECO:0000256" key="4">
    <source>
        <dbReference type="ARBA" id="ARBA00022764"/>
    </source>
</evidence>
<comment type="subcellular location">
    <subcellularLocation>
        <location evidence="1">Periplasm</location>
    </subcellularLocation>
</comment>
<name>A0A1W6LDV7_9BURK</name>
<dbReference type="KEGG" id="rgu:A4W93_22515"/>
<evidence type="ECO:0000256" key="2">
    <source>
        <dbReference type="ARBA" id="ARBA00008441"/>
    </source>
</evidence>
<dbReference type="InterPro" id="IPR052211">
    <property type="entry name" value="Cpx_auxiliary_protein"/>
</dbReference>
<evidence type="ECO:0000256" key="1">
    <source>
        <dbReference type="ARBA" id="ARBA00004418"/>
    </source>
</evidence>
<dbReference type="CDD" id="cd09916">
    <property type="entry name" value="CpxP_like"/>
    <property type="match status" value="1"/>
</dbReference>
<sequence length="185" mass="19912">MEQTTTRSRGLKGLLAGVVVAVLGTVAITSWAEPGPGPGHRGPPSMGGPGLLLMAPPERIDRMVDRLLDGLDATDAQRTQIRQIAQAAAKDVKAQLDAGKGLREKGRELFTAPTIDEAAVEALRQQQAQAHEAVSRRVTQAMVDAAKVLNPKQRATLAARLEKRHRPPMRHDREQSAVPSTFPLT</sequence>
<keyword evidence="4" id="KW-0574">Periplasm</keyword>
<dbReference type="PANTHER" id="PTHR38102:SF1">
    <property type="entry name" value="PERIPLASMIC CHAPERONE SPY"/>
    <property type="match status" value="1"/>
</dbReference>
<keyword evidence="6" id="KW-1185">Reference proteome</keyword>
<evidence type="ECO:0000313" key="6">
    <source>
        <dbReference type="Proteomes" id="UP000193427"/>
    </source>
</evidence>
<dbReference type="OrthoDB" id="8589301at2"/>
<reference evidence="5 6" key="1">
    <citation type="submission" date="2016-04" db="EMBL/GenBank/DDBJ databases">
        <title>Complete genome sequence of natural rubber-degrading, novel Gram-negative bacterium, Rhizobacter gummiphilus strain NS21.</title>
        <authorList>
            <person name="Tabata M."/>
            <person name="Kasai D."/>
            <person name="Fukuda M."/>
        </authorList>
    </citation>
    <scope>NUCLEOTIDE SEQUENCE [LARGE SCALE GENOMIC DNA]</scope>
    <source>
        <strain evidence="5 6">NS21</strain>
    </source>
</reference>
<dbReference type="Proteomes" id="UP000193427">
    <property type="component" value="Chromosome"/>
</dbReference>
<dbReference type="EMBL" id="CP015118">
    <property type="protein sequence ID" value="ARN22455.1"/>
    <property type="molecule type" value="Genomic_DNA"/>
</dbReference>
<evidence type="ECO:0000313" key="5">
    <source>
        <dbReference type="EMBL" id="ARN22455.1"/>
    </source>
</evidence>
<gene>
    <name evidence="5" type="ORF">A4W93_22515</name>
</gene>
<evidence type="ECO:0000256" key="3">
    <source>
        <dbReference type="ARBA" id="ARBA00022729"/>
    </source>
</evidence>
<dbReference type="InterPro" id="IPR012899">
    <property type="entry name" value="LTXXQ"/>
</dbReference>
<proteinExistence type="inferred from homology"/>
<dbReference type="Pfam" id="PF07813">
    <property type="entry name" value="LTXXQ"/>
    <property type="match status" value="1"/>
</dbReference>
<accession>A0A1W6LDV7</accession>
<protein>
    <submittedName>
        <fullName evidence="5">Uncharacterized protein</fullName>
    </submittedName>
</protein>
<dbReference type="PANTHER" id="PTHR38102">
    <property type="entry name" value="PERIPLASMIC CHAPERONE SPY"/>
    <property type="match status" value="1"/>
</dbReference>
<dbReference type="Gene3D" id="1.20.120.1490">
    <property type="match status" value="1"/>
</dbReference>
<dbReference type="STRING" id="946333.A4W93_22515"/>
<dbReference type="RefSeq" id="WP_085752756.1">
    <property type="nucleotide sequence ID" value="NZ_BSPR01000020.1"/>
</dbReference>
<organism evidence="5 6">
    <name type="scientific">Piscinibacter gummiphilus</name>
    <dbReference type="NCBI Taxonomy" id="946333"/>
    <lineage>
        <taxon>Bacteria</taxon>
        <taxon>Pseudomonadati</taxon>
        <taxon>Pseudomonadota</taxon>
        <taxon>Betaproteobacteria</taxon>
        <taxon>Burkholderiales</taxon>
        <taxon>Sphaerotilaceae</taxon>
        <taxon>Piscinibacter</taxon>
    </lineage>
</organism>
<comment type="similarity">
    <text evidence="2">Belongs to the CpxP/Spy family.</text>
</comment>